<protein>
    <recommendedName>
        <fullName evidence="1">Reverse transcriptase/retrotransposon-derived protein RNase H-like domain-containing protein</fullName>
    </recommendedName>
</protein>
<dbReference type="InterPro" id="IPR043128">
    <property type="entry name" value="Rev_trsase/Diguanyl_cyclase"/>
</dbReference>
<name>A0A1S3Y1R3_TOBAC</name>
<organism evidence="2">
    <name type="scientific">Nicotiana tabacum</name>
    <name type="common">Common tobacco</name>
    <dbReference type="NCBI Taxonomy" id="4097"/>
    <lineage>
        <taxon>Eukaryota</taxon>
        <taxon>Viridiplantae</taxon>
        <taxon>Streptophyta</taxon>
        <taxon>Embryophyta</taxon>
        <taxon>Tracheophyta</taxon>
        <taxon>Spermatophyta</taxon>
        <taxon>Magnoliopsida</taxon>
        <taxon>eudicotyledons</taxon>
        <taxon>Gunneridae</taxon>
        <taxon>Pentapetalae</taxon>
        <taxon>asterids</taxon>
        <taxon>lamiids</taxon>
        <taxon>Solanales</taxon>
        <taxon>Solanaceae</taxon>
        <taxon>Nicotianoideae</taxon>
        <taxon>Nicotianeae</taxon>
        <taxon>Nicotiana</taxon>
    </lineage>
</organism>
<evidence type="ECO:0000313" key="2">
    <source>
        <dbReference type="RefSeq" id="XP_016446069.1"/>
    </source>
</evidence>
<feature type="domain" description="Reverse transcriptase/retrotransposon-derived protein RNase H-like" evidence="1">
    <location>
        <begin position="85"/>
        <end position="138"/>
    </location>
</feature>
<dbReference type="KEGG" id="nta:107771239"/>
<dbReference type="SUPFAM" id="SSF56672">
    <property type="entry name" value="DNA/RNA polymerases"/>
    <property type="match status" value="1"/>
</dbReference>
<dbReference type="Gene3D" id="3.30.70.270">
    <property type="match status" value="1"/>
</dbReference>
<dbReference type="InterPro" id="IPR043502">
    <property type="entry name" value="DNA/RNA_pol_sf"/>
</dbReference>
<proteinExistence type="predicted"/>
<dbReference type="PANTHER" id="PTHR48475:SF1">
    <property type="entry name" value="RNASE H TYPE-1 DOMAIN-CONTAINING PROTEIN"/>
    <property type="match status" value="1"/>
</dbReference>
<dbReference type="Pfam" id="PF17919">
    <property type="entry name" value="RT_RNaseH_2"/>
    <property type="match status" value="1"/>
</dbReference>
<dbReference type="PANTHER" id="PTHR48475">
    <property type="entry name" value="RIBONUCLEASE H"/>
    <property type="match status" value="1"/>
</dbReference>
<dbReference type="OrthoDB" id="5985335at2759"/>
<dbReference type="PaxDb" id="4097-A0A1S3Y1R3"/>
<dbReference type="STRING" id="4097.A0A1S3Y1R3"/>
<accession>A0A1S3Y1R3</accession>
<evidence type="ECO:0000259" key="1">
    <source>
        <dbReference type="Pfam" id="PF17919"/>
    </source>
</evidence>
<dbReference type="AlphaFoldDB" id="A0A1S3Y1R3"/>
<dbReference type="InterPro" id="IPR041577">
    <property type="entry name" value="RT_RNaseH_2"/>
</dbReference>
<dbReference type="FunFam" id="3.30.70.270:FF:000063">
    <property type="entry name" value="Zinc knuckle domaincontaining protein"/>
    <property type="match status" value="1"/>
</dbReference>
<gene>
    <name evidence="2" type="primary">LOC107771239</name>
</gene>
<dbReference type="RefSeq" id="XP_016446069.1">
    <property type="nucleotide sequence ID" value="XM_016590583.1"/>
</dbReference>
<reference evidence="2" key="1">
    <citation type="submission" date="2025-08" db="UniProtKB">
        <authorList>
            <consortium name="RefSeq"/>
        </authorList>
    </citation>
    <scope>IDENTIFICATION</scope>
</reference>
<sequence>MKLNPAKYAFGVPTGKLLGFIVNHCGIELEPSKIKAIKDVPPLKSKKEVMSFLGRLNYISRFIAQSTIICESNIKMLRKDVVMSWTEECKKAFDKIKEYLSKSPVLVLPEPWRPLLLYLSVLDGVFGCVLGQHDETERKEQKEVKGKALVDHLVENPIDGEYELLKIYFPDEEVSFIGEDIAETYDGWRIFLTEQQTSKEWASELSWLAIDMKIQELLVIRESDLLIHKDRIQTCSKSSDEFAGPLATFSSMIQHPYENFIDPISIEIRKQPAYCVNVEDEFDGNPWFHDIKEYLEKGEYQEMLHTLISVRFEDWPTISLIAEEFCIEGLLTWDCCDVSMPWRHLGCLNRYTPEPADLT</sequence>